<dbReference type="EMBL" id="SNRW01050659">
    <property type="protein sequence ID" value="KAA6308784.1"/>
    <property type="molecule type" value="Genomic_DNA"/>
</dbReference>
<proteinExistence type="predicted"/>
<name>A0A5J4PJP4_9EUKA</name>
<accession>A0A5J4PJP4</accession>
<comment type="caution">
    <text evidence="1">The sequence shown here is derived from an EMBL/GenBank/DDBJ whole genome shotgun (WGS) entry which is preliminary data.</text>
</comment>
<gene>
    <name evidence="1" type="ORF">EZS28_056626</name>
</gene>
<dbReference type="AlphaFoldDB" id="A0A5J4PJP4"/>
<reference evidence="1 2" key="1">
    <citation type="submission" date="2019-03" db="EMBL/GenBank/DDBJ databases">
        <title>Single cell metagenomics reveals metabolic interactions within the superorganism composed of flagellate Streblomastix strix and complex community of Bacteroidetes bacteria on its surface.</title>
        <authorList>
            <person name="Treitli S.C."/>
            <person name="Kolisko M."/>
            <person name="Husnik F."/>
            <person name="Keeling P."/>
            <person name="Hampl V."/>
        </authorList>
    </citation>
    <scope>NUCLEOTIDE SEQUENCE [LARGE SCALE GENOMIC DNA]</scope>
    <source>
        <strain evidence="1">ST1C</strain>
    </source>
</reference>
<organism evidence="1 2">
    <name type="scientific">Streblomastix strix</name>
    <dbReference type="NCBI Taxonomy" id="222440"/>
    <lineage>
        <taxon>Eukaryota</taxon>
        <taxon>Metamonada</taxon>
        <taxon>Preaxostyla</taxon>
        <taxon>Oxymonadida</taxon>
        <taxon>Streblomastigidae</taxon>
        <taxon>Streblomastix</taxon>
    </lineage>
</organism>
<feature type="non-terminal residue" evidence="1">
    <location>
        <position position="1"/>
    </location>
</feature>
<evidence type="ECO:0000313" key="1">
    <source>
        <dbReference type="EMBL" id="KAA6308784.1"/>
    </source>
</evidence>
<evidence type="ECO:0000313" key="2">
    <source>
        <dbReference type="Proteomes" id="UP000324800"/>
    </source>
</evidence>
<protein>
    <submittedName>
        <fullName evidence="1">Uncharacterized protein</fullName>
    </submittedName>
</protein>
<dbReference type="Proteomes" id="UP000324800">
    <property type="component" value="Unassembled WGS sequence"/>
</dbReference>
<sequence length="94" mass="10708">QSFTVTKFEYLQSPTAKGEIEEARVLEWGKNWKQNEDEEDESYYQIILLNLHLELLHVLQNGYDSGPDSGTEAGLGFAFIGLVFGITVEEIFFC</sequence>